<dbReference type="Pfam" id="PF13742">
    <property type="entry name" value="tRNA_anti_2"/>
    <property type="match status" value="1"/>
</dbReference>
<dbReference type="EC" id="3.1.11.6" evidence="5"/>
<dbReference type="HAMAP" id="MF_00378">
    <property type="entry name" value="Exonuc_7_L"/>
    <property type="match status" value="1"/>
</dbReference>
<comment type="catalytic activity">
    <reaction evidence="5 6">
        <text>Exonucleolytic cleavage in either 5'- to 3'- or 3'- to 5'-direction to yield nucleoside 5'-phosphates.</text>
        <dbReference type="EC" id="3.1.11.6"/>
    </reaction>
</comment>
<comment type="subunit">
    <text evidence="5">Heterooligomer composed of large and small subunits.</text>
</comment>
<keyword evidence="4 5" id="KW-0269">Exonuclease</keyword>
<dbReference type="Proteomes" id="UP001216907">
    <property type="component" value="Unassembled WGS sequence"/>
</dbReference>
<evidence type="ECO:0000256" key="3">
    <source>
        <dbReference type="ARBA" id="ARBA00022801"/>
    </source>
</evidence>
<dbReference type="RefSeq" id="WP_277862325.1">
    <property type="nucleotide sequence ID" value="NZ_JARRAG010000002.1"/>
</dbReference>
<dbReference type="NCBIfam" id="TIGR00237">
    <property type="entry name" value="xseA"/>
    <property type="match status" value="1"/>
</dbReference>
<reference evidence="9 10" key="1">
    <citation type="submission" date="2023-03" db="EMBL/GenBank/DDBJ databases">
        <title>Paludisphaera mucosa sp. nov. a novel planctomycete from northern fen.</title>
        <authorList>
            <person name="Ivanova A."/>
        </authorList>
    </citation>
    <scope>NUCLEOTIDE SEQUENCE [LARGE SCALE GENOMIC DNA]</scope>
    <source>
        <strain evidence="9 10">Pla2</strain>
    </source>
</reference>
<accession>A0ABT6FEU5</accession>
<dbReference type="PANTHER" id="PTHR30008">
    <property type="entry name" value="EXODEOXYRIBONUCLEASE 7 LARGE SUBUNIT"/>
    <property type="match status" value="1"/>
</dbReference>
<dbReference type="GO" id="GO:0008855">
    <property type="term" value="F:exodeoxyribonuclease VII activity"/>
    <property type="evidence" value="ECO:0007669"/>
    <property type="project" value="UniProtKB-EC"/>
</dbReference>
<dbReference type="Pfam" id="PF02601">
    <property type="entry name" value="Exonuc_VII_L"/>
    <property type="match status" value="1"/>
</dbReference>
<keyword evidence="1 5" id="KW-0963">Cytoplasm</keyword>
<dbReference type="InterPro" id="IPR003753">
    <property type="entry name" value="Exonuc_VII_L"/>
</dbReference>
<dbReference type="PANTHER" id="PTHR30008:SF0">
    <property type="entry name" value="EXODEOXYRIBONUCLEASE 7 LARGE SUBUNIT"/>
    <property type="match status" value="1"/>
</dbReference>
<comment type="similarity">
    <text evidence="5 6">Belongs to the XseA family.</text>
</comment>
<comment type="caution">
    <text evidence="9">The sequence shown here is derived from an EMBL/GenBank/DDBJ whole genome shotgun (WGS) entry which is preliminary data.</text>
</comment>
<sequence>MTSFPWFQGSDNPYGVAFESVGVLTERIKETLEAEFGDVAVRGEISNLSRPRSGHLYFSLKDQAAGIRVVMWRSDAQRLPFELSDGLAVRLVGRLTVYNPRGEYQIIAQAIEPEGMGAQELAFRQLFARLSAEGLFDPDRKRPLPRFPRRIAVVTSPTGAAVRDLLQVTGRRWAATDVLIVPTRVQGVGVGREIAAALELAGLAPGVEVVVVARGGGSAEDLSPFNDEVVVRAIADCRVPVVAAVGHEIDVTLADLVADRRALTPSEAGELVVPDAAEIAMHLDRLGQALHHAGASRLRDARARLDHLARGLSTSLGQDLERRRHRLDRLKSSLEALNPEAVLARGYSLTLAEDGRTVVRDPAQVPPGSLIRSILASGRITSRVEG</sequence>
<keyword evidence="2 5" id="KW-0540">Nuclease</keyword>
<dbReference type="InterPro" id="IPR020579">
    <property type="entry name" value="Exonuc_VII_lsu_C"/>
</dbReference>
<comment type="subcellular location">
    <subcellularLocation>
        <location evidence="5 6">Cytoplasm</location>
    </subcellularLocation>
</comment>
<feature type="domain" description="OB-fold nucleic acid binding" evidence="8">
    <location>
        <begin position="20"/>
        <end position="112"/>
    </location>
</feature>
<keyword evidence="10" id="KW-1185">Reference proteome</keyword>
<evidence type="ECO:0000259" key="7">
    <source>
        <dbReference type="Pfam" id="PF02601"/>
    </source>
</evidence>
<name>A0ABT6FEU5_9BACT</name>
<evidence type="ECO:0000256" key="1">
    <source>
        <dbReference type="ARBA" id="ARBA00022490"/>
    </source>
</evidence>
<evidence type="ECO:0000259" key="8">
    <source>
        <dbReference type="Pfam" id="PF13742"/>
    </source>
</evidence>
<evidence type="ECO:0000256" key="2">
    <source>
        <dbReference type="ARBA" id="ARBA00022722"/>
    </source>
</evidence>
<gene>
    <name evidence="5 9" type="primary">xseA</name>
    <name evidence="9" type="ORF">PZE19_19775</name>
</gene>
<organism evidence="9 10">
    <name type="scientific">Paludisphaera mucosa</name>
    <dbReference type="NCBI Taxonomy" id="3030827"/>
    <lineage>
        <taxon>Bacteria</taxon>
        <taxon>Pseudomonadati</taxon>
        <taxon>Planctomycetota</taxon>
        <taxon>Planctomycetia</taxon>
        <taxon>Isosphaerales</taxon>
        <taxon>Isosphaeraceae</taxon>
        <taxon>Paludisphaera</taxon>
    </lineage>
</organism>
<keyword evidence="3 5" id="KW-0378">Hydrolase</keyword>
<evidence type="ECO:0000256" key="6">
    <source>
        <dbReference type="RuleBase" id="RU004355"/>
    </source>
</evidence>
<evidence type="ECO:0000313" key="10">
    <source>
        <dbReference type="Proteomes" id="UP001216907"/>
    </source>
</evidence>
<dbReference type="InterPro" id="IPR025824">
    <property type="entry name" value="OB-fold_nuc-bd_dom"/>
</dbReference>
<feature type="domain" description="Exonuclease VII large subunit C-terminal" evidence="7">
    <location>
        <begin position="135"/>
        <end position="330"/>
    </location>
</feature>
<dbReference type="CDD" id="cd04489">
    <property type="entry name" value="ExoVII_LU_OBF"/>
    <property type="match status" value="1"/>
</dbReference>
<dbReference type="EMBL" id="JARRAG010000002">
    <property type="protein sequence ID" value="MDG3006019.1"/>
    <property type="molecule type" value="Genomic_DNA"/>
</dbReference>
<evidence type="ECO:0000256" key="5">
    <source>
        <dbReference type="HAMAP-Rule" id="MF_00378"/>
    </source>
</evidence>
<evidence type="ECO:0000313" key="9">
    <source>
        <dbReference type="EMBL" id="MDG3006019.1"/>
    </source>
</evidence>
<evidence type="ECO:0000256" key="4">
    <source>
        <dbReference type="ARBA" id="ARBA00022839"/>
    </source>
</evidence>
<protein>
    <recommendedName>
        <fullName evidence="5">Exodeoxyribonuclease 7 large subunit</fullName>
        <ecNumber evidence="5">3.1.11.6</ecNumber>
    </recommendedName>
    <alternativeName>
        <fullName evidence="5">Exodeoxyribonuclease VII large subunit</fullName>
        <shortName evidence="5">Exonuclease VII large subunit</shortName>
    </alternativeName>
</protein>
<proteinExistence type="inferred from homology"/>
<comment type="function">
    <text evidence="5">Bidirectionally degrades single-stranded DNA into large acid-insoluble oligonucleotides, which are then degraded further into small acid-soluble oligonucleotides.</text>
</comment>